<evidence type="ECO:0000256" key="1">
    <source>
        <dbReference type="SAM" id="Phobius"/>
    </source>
</evidence>
<proteinExistence type="predicted"/>
<dbReference type="KEGG" id="mik:FOE78_14445"/>
<protein>
    <recommendedName>
        <fullName evidence="4">DUF2567 domain-containing protein</fullName>
    </recommendedName>
</protein>
<sequence>MAEPEVVQPPTVGLPGRPEISVSRAAGWLAGYLLLCLLVGVGAGALWEKIVRLPTYTVAANGTASTTERGLTEFFGSDAWFCVLGFLISIGLGIVCWKWFGKLGWPVVVVAILGAVCAGLVCWYIGYQLGPGDFERRLATAGPGDVVPIALNLRSPVALVVWAFGAIIPVLLRSSLGKDEEEAALPPRRRTRRR</sequence>
<evidence type="ECO:0000313" key="3">
    <source>
        <dbReference type="Proteomes" id="UP000319263"/>
    </source>
</evidence>
<feature type="transmembrane region" description="Helical" evidence="1">
    <location>
        <begin position="78"/>
        <end position="100"/>
    </location>
</feature>
<keyword evidence="1" id="KW-0812">Transmembrane</keyword>
<accession>A0A516Q0L4</accession>
<keyword evidence="3" id="KW-1185">Reference proteome</keyword>
<gene>
    <name evidence="2" type="ORF">FOE78_14445</name>
</gene>
<dbReference type="AlphaFoldDB" id="A0A516Q0L4"/>
<dbReference type="OrthoDB" id="3831168at2"/>
<dbReference type="EMBL" id="CP041692">
    <property type="protein sequence ID" value="QDP96957.1"/>
    <property type="molecule type" value="Genomic_DNA"/>
</dbReference>
<evidence type="ECO:0000313" key="2">
    <source>
        <dbReference type="EMBL" id="QDP96957.1"/>
    </source>
</evidence>
<evidence type="ECO:0008006" key="4">
    <source>
        <dbReference type="Google" id="ProtNLM"/>
    </source>
</evidence>
<reference evidence="2 3" key="1">
    <citation type="submission" date="2019-07" db="EMBL/GenBank/DDBJ databases">
        <title>Microlunatus dokdonensis sp. nov. isolated from the rhizospheric soil of the wild plant Elymus tsukushiensis.</title>
        <authorList>
            <person name="Ghim S.-Y."/>
            <person name="Hwang Y.-J."/>
            <person name="Son J.-S."/>
            <person name="Shin J.-H."/>
        </authorList>
    </citation>
    <scope>NUCLEOTIDE SEQUENCE [LARGE SCALE GENOMIC DNA]</scope>
    <source>
        <strain evidence="2 3">KUDC0627</strain>
    </source>
</reference>
<dbReference type="RefSeq" id="WP_143986918.1">
    <property type="nucleotide sequence ID" value="NZ_CP041692.1"/>
</dbReference>
<feature type="transmembrane region" description="Helical" evidence="1">
    <location>
        <begin position="25"/>
        <end position="47"/>
    </location>
</feature>
<dbReference type="Proteomes" id="UP000319263">
    <property type="component" value="Chromosome"/>
</dbReference>
<name>A0A516Q0L4_9ACTN</name>
<feature type="transmembrane region" description="Helical" evidence="1">
    <location>
        <begin position="107"/>
        <end position="126"/>
    </location>
</feature>
<organism evidence="2 3">
    <name type="scientific">Microlunatus elymi</name>
    <dbReference type="NCBI Taxonomy" id="2596828"/>
    <lineage>
        <taxon>Bacteria</taxon>
        <taxon>Bacillati</taxon>
        <taxon>Actinomycetota</taxon>
        <taxon>Actinomycetes</taxon>
        <taxon>Propionibacteriales</taxon>
        <taxon>Propionibacteriaceae</taxon>
        <taxon>Microlunatus</taxon>
    </lineage>
</organism>
<keyword evidence="1" id="KW-1133">Transmembrane helix</keyword>
<keyword evidence="1" id="KW-0472">Membrane</keyword>